<sequence length="110" mass="12039">MAVNLGYYTLSVRDLDRAAAFYTALFGWELLREHDTYLHAGNTAVPTGLTVGEPSVLPNLYYQVDDLDAAVELVGKLGGRAGEIQESKTGRFAVVHDDQETCFSLWQSAA</sequence>
<dbReference type="Proteomes" id="UP000661607">
    <property type="component" value="Unassembled WGS sequence"/>
</dbReference>
<keyword evidence="2" id="KW-0456">Lyase</keyword>
<dbReference type="EMBL" id="JADBEF010000001">
    <property type="protein sequence ID" value="MBE1559649.1"/>
    <property type="molecule type" value="Genomic_DNA"/>
</dbReference>
<dbReference type="PROSITE" id="PS51819">
    <property type="entry name" value="VOC"/>
    <property type="match status" value="1"/>
</dbReference>
<dbReference type="RefSeq" id="WP_192774887.1">
    <property type="nucleotide sequence ID" value="NZ_BAAASY010000005.1"/>
</dbReference>
<dbReference type="Pfam" id="PF00903">
    <property type="entry name" value="Glyoxalase"/>
    <property type="match status" value="1"/>
</dbReference>
<dbReference type="SUPFAM" id="SSF54593">
    <property type="entry name" value="Glyoxalase/Bleomycin resistance protein/Dihydroxybiphenyl dioxygenase"/>
    <property type="match status" value="1"/>
</dbReference>
<dbReference type="InterPro" id="IPR037523">
    <property type="entry name" value="VOC_core"/>
</dbReference>
<dbReference type="Gene3D" id="3.10.180.10">
    <property type="entry name" value="2,3-Dihydroxybiphenyl 1,2-Dioxygenase, domain 1"/>
    <property type="match status" value="1"/>
</dbReference>
<accession>A0ABR9KCB8</accession>
<comment type="caution">
    <text evidence="2">The sequence shown here is derived from an EMBL/GenBank/DDBJ whole genome shotgun (WGS) entry which is preliminary data.</text>
</comment>
<dbReference type="PANTHER" id="PTHR33993">
    <property type="entry name" value="GLYOXALASE-RELATED"/>
    <property type="match status" value="1"/>
</dbReference>
<name>A0ABR9KCB8_9ACTN</name>
<dbReference type="InterPro" id="IPR004360">
    <property type="entry name" value="Glyas_Fos-R_dOase_dom"/>
</dbReference>
<evidence type="ECO:0000313" key="3">
    <source>
        <dbReference type="Proteomes" id="UP000661607"/>
    </source>
</evidence>
<dbReference type="InterPro" id="IPR052164">
    <property type="entry name" value="Anthracycline_SecMetBiosynth"/>
</dbReference>
<feature type="domain" description="VOC" evidence="1">
    <location>
        <begin position="4"/>
        <end position="108"/>
    </location>
</feature>
<protein>
    <submittedName>
        <fullName evidence="2">Enzyme related to lactoylglutathione lyase</fullName>
    </submittedName>
</protein>
<dbReference type="GO" id="GO:0016829">
    <property type="term" value="F:lyase activity"/>
    <property type="evidence" value="ECO:0007669"/>
    <property type="project" value="UniProtKB-KW"/>
</dbReference>
<evidence type="ECO:0000313" key="2">
    <source>
        <dbReference type="EMBL" id="MBE1559649.1"/>
    </source>
</evidence>
<reference evidence="2 3" key="1">
    <citation type="submission" date="2020-10" db="EMBL/GenBank/DDBJ databases">
        <title>Sequencing the genomes of 1000 actinobacteria strains.</title>
        <authorList>
            <person name="Klenk H.-P."/>
        </authorList>
    </citation>
    <scope>NUCLEOTIDE SEQUENCE [LARGE SCALE GENOMIC DNA]</scope>
    <source>
        <strain evidence="2 3">DSM 43748</strain>
    </source>
</reference>
<keyword evidence="3" id="KW-1185">Reference proteome</keyword>
<gene>
    <name evidence="2" type="ORF">H4W81_002428</name>
</gene>
<organism evidence="2 3">
    <name type="scientific">Nonomuraea africana</name>
    <dbReference type="NCBI Taxonomy" id="46171"/>
    <lineage>
        <taxon>Bacteria</taxon>
        <taxon>Bacillati</taxon>
        <taxon>Actinomycetota</taxon>
        <taxon>Actinomycetes</taxon>
        <taxon>Streptosporangiales</taxon>
        <taxon>Streptosporangiaceae</taxon>
        <taxon>Nonomuraea</taxon>
    </lineage>
</organism>
<proteinExistence type="predicted"/>
<dbReference type="InterPro" id="IPR029068">
    <property type="entry name" value="Glyas_Bleomycin-R_OHBP_Dase"/>
</dbReference>
<evidence type="ECO:0000259" key="1">
    <source>
        <dbReference type="PROSITE" id="PS51819"/>
    </source>
</evidence>